<protein>
    <submittedName>
        <fullName evidence="3">Leucine-rich PPR motif-containing protein, mitochondrial</fullName>
    </submittedName>
</protein>
<dbReference type="OMA" id="HIDRNKI"/>
<evidence type="ECO:0000313" key="4">
    <source>
        <dbReference type="WormBase" id="SRAE_1000037200"/>
    </source>
</evidence>
<keyword evidence="2" id="KW-1185">Reference proteome</keyword>
<evidence type="ECO:0000313" key="1">
    <source>
        <dbReference type="EMBL" id="CEF62098.1"/>
    </source>
</evidence>
<dbReference type="RefSeq" id="XP_024501300.1">
    <property type="nucleotide sequence ID" value="XM_024647198.1"/>
</dbReference>
<evidence type="ECO:0000313" key="2">
    <source>
        <dbReference type="Proteomes" id="UP000035682"/>
    </source>
</evidence>
<dbReference type="GO" id="GO:0003730">
    <property type="term" value="F:mRNA 3'-UTR binding"/>
    <property type="evidence" value="ECO:0007669"/>
    <property type="project" value="TreeGrafter"/>
</dbReference>
<dbReference type="InterPro" id="IPR011990">
    <property type="entry name" value="TPR-like_helical_dom_sf"/>
</dbReference>
<reference evidence="1 2" key="1">
    <citation type="submission" date="2014-09" db="EMBL/GenBank/DDBJ databases">
        <authorList>
            <person name="Martin A.A."/>
        </authorList>
    </citation>
    <scope>NUCLEOTIDE SEQUENCE</scope>
    <source>
        <strain evidence="2">ED321</strain>
        <strain evidence="1">ED321 Heterogonic</strain>
    </source>
</reference>
<dbReference type="STRING" id="34506.A0A090MUA1"/>
<dbReference type="GO" id="GO:0070129">
    <property type="term" value="P:regulation of mitochondrial translation"/>
    <property type="evidence" value="ECO:0007669"/>
    <property type="project" value="TreeGrafter"/>
</dbReference>
<dbReference type="InterPro" id="IPR033490">
    <property type="entry name" value="LRP130"/>
</dbReference>
<sequence length="1044" mass="120844">MNYLRFSLSLRSHIRGSPRFLIRHNSVAQKQLAEKVKFIGRPLQSVMVGNTKIPLNKAQSFEVEQNKLIEKHELSLFKKPGTLYEVIDKVESFMNSNYFTMRDMLHYLKDSKTDLTLLSDRQMSIIFKISGELNIKNCSKVRDSFTDKFFSLFQEKNVKFGIMGLNSYFETKLYNGNPISVTKFYELLSKYEVEPNIETFEILAENCAKNSDAKGVLDIIKIMKEVDLPATTKIFAALVEALVASDNVEKARNFILGFEKKKNAINMQTIRISFMKGLASSNKFEAFLKEMEEFNRIYISTEIPNFVLLFEPLILFAKSSNNIEHVKKIISIFATVDSELLNKFKNDVGRFYTRCLDFIYDGNILMAKFLFNILPQKYKSETDELIVKTFLEKIAQENDVQKIEREADLLREYNIIENPLLLSFSQFNKTNHKKFIELFQIFKNSKEYQLFKDRYYIIKADLFCLNAQLKVENCKENQIEIIKKMLSLANVTKEENNRRKINNVIFYLISNFMQKNIDLLEKLLKDSTKNNFKVVAVKIINNLFYAKNFEKLKKVVDIVRKNNVTIPINRKILSDINTILNNVSSSPIEISICCSILSCCFNIKTNYFSKNNTLDIVTNVLKNAHLSDASVLSMINQWADEGTILLTKSEVDDISNQLTSIGLISRIPYLEKILQKSNTVLRWLGTNDIMKLESELMFLQTLPKRENKSDISVFLRTIIVSKHLQQPQKNFEAIIEHLEKIFETNDKNLISRVEDVPTKAMRILVRENQSKFADNLWNIKNIIIDTDAALIYAFNLYLRNEIDKMDCVFDEIKSQVNTLNDKTLVLMSEYLSNATLKQMDDFSNLLQKNFHIDSKGINAFHITKLKKNFKNLLNEDKLNDAFDTAKQILSISSSTFGQIELMCKAIQTSNSKVFKDVINWVKDNNDPYAAYIDASIALLENGKHEVAKKTLENVPHIMISQRKLGFIINREVALGNVDVLKFVLNFVCDKDWSSDEMVNSILSAILNIYESQNLLSEITKFKETLDKMNFPFSVKANLMFQKYF</sequence>
<reference evidence="3" key="2">
    <citation type="submission" date="2020-12" db="UniProtKB">
        <authorList>
            <consortium name="WormBaseParasite"/>
        </authorList>
    </citation>
    <scope>IDENTIFICATION</scope>
</reference>
<dbReference type="WBParaSite" id="SRAE_1000037200.1">
    <property type="protein sequence ID" value="SRAE_1000037200.1"/>
    <property type="gene ID" value="WBGene00256968"/>
</dbReference>
<dbReference type="CTD" id="36374463"/>
<dbReference type="OrthoDB" id="185373at2759"/>
<dbReference type="PANTHER" id="PTHR46669:SF1">
    <property type="entry name" value="LEUCINE-RICH PPR MOTIF-CONTAINING PROTEIN, MITOCHONDRIAL"/>
    <property type="match status" value="1"/>
</dbReference>
<organism evidence="1">
    <name type="scientific">Strongyloides ratti</name>
    <name type="common">Parasitic roundworm</name>
    <dbReference type="NCBI Taxonomy" id="34506"/>
    <lineage>
        <taxon>Eukaryota</taxon>
        <taxon>Metazoa</taxon>
        <taxon>Ecdysozoa</taxon>
        <taxon>Nematoda</taxon>
        <taxon>Chromadorea</taxon>
        <taxon>Rhabditida</taxon>
        <taxon>Tylenchina</taxon>
        <taxon>Panagrolaimomorpha</taxon>
        <taxon>Strongyloidoidea</taxon>
        <taxon>Strongyloididae</taxon>
        <taxon>Strongyloides</taxon>
    </lineage>
</organism>
<name>A0A090MUA1_STRRB</name>
<dbReference type="GO" id="GO:0005634">
    <property type="term" value="C:nucleus"/>
    <property type="evidence" value="ECO:0007669"/>
    <property type="project" value="TreeGrafter"/>
</dbReference>
<dbReference type="Gene3D" id="1.25.40.10">
    <property type="entry name" value="Tetratricopeptide repeat domain"/>
    <property type="match status" value="1"/>
</dbReference>
<proteinExistence type="predicted"/>
<dbReference type="PANTHER" id="PTHR46669">
    <property type="entry name" value="LEUCINE-RICH PPR MOTIF-CONTAINING PROTEIN, MITOCHONDRIAL"/>
    <property type="match status" value="1"/>
</dbReference>
<dbReference type="EMBL" id="LN609528">
    <property type="protein sequence ID" value="CEF62098.1"/>
    <property type="molecule type" value="Genomic_DNA"/>
</dbReference>
<evidence type="ECO:0000313" key="3">
    <source>
        <dbReference type="WBParaSite" id="SRAE_1000037200.1"/>
    </source>
</evidence>
<dbReference type="GeneID" id="36374463"/>
<dbReference type="GO" id="GO:0005739">
    <property type="term" value="C:mitochondrion"/>
    <property type="evidence" value="ECO:0007669"/>
    <property type="project" value="TreeGrafter"/>
</dbReference>
<dbReference type="AlphaFoldDB" id="A0A090MUA1"/>
<dbReference type="Proteomes" id="UP000035682">
    <property type="component" value="Unplaced"/>
</dbReference>
<gene>
    <name evidence="1 3 4" type="ORF">SRAE_1000037200</name>
</gene>
<dbReference type="WormBase" id="SRAE_1000037200">
    <property type="protein sequence ID" value="SRP03485"/>
    <property type="gene ID" value="WBGene00256968"/>
</dbReference>
<accession>A0A090MUA1</accession>